<dbReference type="RefSeq" id="XP_016611486.1">
    <property type="nucleotide sequence ID" value="XM_016749257.1"/>
</dbReference>
<name>A0A0L0HQS4_SPIPD</name>
<gene>
    <name evidence="1" type="ORF">SPPG_00930</name>
</gene>
<organism evidence="1 2">
    <name type="scientific">Spizellomyces punctatus (strain DAOM BR117)</name>
    <dbReference type="NCBI Taxonomy" id="645134"/>
    <lineage>
        <taxon>Eukaryota</taxon>
        <taxon>Fungi</taxon>
        <taxon>Fungi incertae sedis</taxon>
        <taxon>Chytridiomycota</taxon>
        <taxon>Chytridiomycota incertae sedis</taxon>
        <taxon>Chytridiomycetes</taxon>
        <taxon>Spizellomycetales</taxon>
        <taxon>Spizellomycetaceae</taxon>
        <taxon>Spizellomyces</taxon>
    </lineage>
</organism>
<dbReference type="GeneID" id="27684628"/>
<accession>A0A0L0HQS4</accession>
<sequence length="208" mass="24275">MELAREREKEDDIVDEDDFTGYIPDECFLDDYNEQMLVDVMNEQDKLIKWLKAHGGHKTVANRLLLIFDDMVGSSLFSNARNNAFKRLNSNLRHYSASAIIVSQSYKELPRICRVNASGVILFETPNEKELEVLYEENPCSLKKNDWLSCYYECTADPFSFMMINYKRPKQLRISKRFDEFLLCDTMKGIPDRRPPMRSAADDHPPTI</sequence>
<proteinExistence type="predicted"/>
<dbReference type="InParanoid" id="A0A0L0HQS4"/>
<dbReference type="Pfam" id="PF04665">
    <property type="entry name" value="Pox_A32"/>
    <property type="match status" value="1"/>
</dbReference>
<dbReference type="eggNOG" id="ENOG502SZS6">
    <property type="taxonomic scope" value="Eukaryota"/>
</dbReference>
<evidence type="ECO:0000313" key="1">
    <source>
        <dbReference type="EMBL" id="KND03447.1"/>
    </source>
</evidence>
<dbReference type="OrthoDB" id="2109182at2759"/>
<dbReference type="VEuPathDB" id="FungiDB:SPPG_00930"/>
<reference evidence="1 2" key="1">
    <citation type="submission" date="2009-08" db="EMBL/GenBank/DDBJ databases">
        <title>The Genome Sequence of Spizellomyces punctatus strain DAOM BR117.</title>
        <authorList>
            <consortium name="The Broad Institute Genome Sequencing Platform"/>
            <person name="Russ C."/>
            <person name="Cuomo C."/>
            <person name="Shea T."/>
            <person name="Young S.K."/>
            <person name="Zeng Q."/>
            <person name="Koehrsen M."/>
            <person name="Haas B."/>
            <person name="Borodovsky M."/>
            <person name="Guigo R."/>
            <person name="Alvarado L."/>
            <person name="Berlin A."/>
            <person name="Bochicchio J."/>
            <person name="Borenstein D."/>
            <person name="Chapman S."/>
            <person name="Chen Z."/>
            <person name="Engels R."/>
            <person name="Freedman E."/>
            <person name="Gellesch M."/>
            <person name="Goldberg J."/>
            <person name="Griggs A."/>
            <person name="Gujja S."/>
            <person name="Heiman D."/>
            <person name="Hepburn T."/>
            <person name="Howarth C."/>
            <person name="Jen D."/>
            <person name="Larson L."/>
            <person name="Lewis B."/>
            <person name="Mehta T."/>
            <person name="Park D."/>
            <person name="Pearson M."/>
            <person name="Roberts A."/>
            <person name="Saif S."/>
            <person name="Shenoy N."/>
            <person name="Sisk P."/>
            <person name="Stolte C."/>
            <person name="Sykes S."/>
            <person name="Thomson T."/>
            <person name="Walk T."/>
            <person name="White J."/>
            <person name="Yandava C."/>
            <person name="Burger G."/>
            <person name="Gray M.W."/>
            <person name="Holland P.W.H."/>
            <person name="King N."/>
            <person name="Lang F.B.F."/>
            <person name="Roger A.J."/>
            <person name="Ruiz-Trillo I."/>
            <person name="Lander E."/>
            <person name="Nusbaum C."/>
        </authorList>
    </citation>
    <scope>NUCLEOTIDE SEQUENCE [LARGE SCALE GENOMIC DNA]</scope>
    <source>
        <strain evidence="1 2">DAOM BR117</strain>
    </source>
</reference>
<evidence type="ECO:0000313" key="2">
    <source>
        <dbReference type="Proteomes" id="UP000053201"/>
    </source>
</evidence>
<dbReference type="Proteomes" id="UP000053201">
    <property type="component" value="Unassembled WGS sequence"/>
</dbReference>
<dbReference type="AlphaFoldDB" id="A0A0L0HQS4"/>
<keyword evidence="2" id="KW-1185">Reference proteome</keyword>
<dbReference type="InterPro" id="IPR006758">
    <property type="entry name" value="A32L"/>
</dbReference>
<dbReference type="EMBL" id="KQ257451">
    <property type="protein sequence ID" value="KND03447.1"/>
    <property type="molecule type" value="Genomic_DNA"/>
</dbReference>
<protein>
    <submittedName>
        <fullName evidence="1">Uncharacterized protein</fullName>
    </submittedName>
</protein>